<dbReference type="GO" id="GO:0003677">
    <property type="term" value="F:DNA binding"/>
    <property type="evidence" value="ECO:0007669"/>
    <property type="project" value="InterPro"/>
</dbReference>
<protein>
    <recommendedName>
        <fullName evidence="1">UPF0335 protein GL4_2907</fullName>
    </recommendedName>
</protein>
<dbReference type="AlphaFoldDB" id="A0A0A8K604"/>
<accession>A0A0A8K604</accession>
<reference evidence="5 6" key="1">
    <citation type="submission" date="2014-09" db="EMBL/GenBank/DDBJ databases">
        <title>Genome sequencing of Methyloceanibacter caenitepidi Gela4.</title>
        <authorList>
            <person name="Takeuchi M."/>
            <person name="Susumu S."/>
            <person name="Kamagata Y."/>
            <person name="Oshima K."/>
            <person name="Hattori M."/>
            <person name="Iwasaki W."/>
        </authorList>
    </citation>
    <scope>NUCLEOTIDE SEQUENCE [LARGE SCALE GENOMIC DNA]</scope>
    <source>
        <strain evidence="5 6">Gela4</strain>
    </source>
</reference>
<keyword evidence="6" id="KW-1185">Reference proteome</keyword>
<dbReference type="InterPro" id="IPR018753">
    <property type="entry name" value="GapR-like"/>
</dbReference>
<dbReference type="HAMAP" id="MF_00797">
    <property type="entry name" value="UPF0335"/>
    <property type="match status" value="1"/>
</dbReference>
<sequence length="110" mass="12274">MTILQTSAKEQLRAFVSRIERLEEEKAALSADLKEVYAEAKSTGFDVKALRKLVSMRKADEHKRLEEEAILATYMHALGMQADLFDDADAAEDDHTEHRAEPAALAEATV</sequence>
<evidence type="ECO:0000313" key="6">
    <source>
        <dbReference type="Proteomes" id="UP000031643"/>
    </source>
</evidence>
<evidence type="ECO:0000256" key="1">
    <source>
        <dbReference type="HAMAP-Rule" id="MF_00797"/>
    </source>
</evidence>
<dbReference type="KEGG" id="mcg:GL4_2907"/>
<evidence type="ECO:0000259" key="4">
    <source>
        <dbReference type="Pfam" id="PF10073"/>
    </source>
</evidence>
<dbReference type="Pfam" id="PF10073">
    <property type="entry name" value="GapR_DNA-bd"/>
    <property type="match status" value="1"/>
</dbReference>
<dbReference type="InterPro" id="IPR046367">
    <property type="entry name" value="GapR-like_DNA-bd"/>
</dbReference>
<organism evidence="5 6">
    <name type="scientific">Methyloceanibacter caenitepidi</name>
    <dbReference type="NCBI Taxonomy" id="1384459"/>
    <lineage>
        <taxon>Bacteria</taxon>
        <taxon>Pseudomonadati</taxon>
        <taxon>Pseudomonadota</taxon>
        <taxon>Alphaproteobacteria</taxon>
        <taxon>Hyphomicrobiales</taxon>
        <taxon>Hyphomicrobiaceae</taxon>
        <taxon>Methyloceanibacter</taxon>
    </lineage>
</organism>
<keyword evidence="2" id="KW-0175">Coiled coil</keyword>
<proteinExistence type="inferred from homology"/>
<dbReference type="EMBL" id="AP014648">
    <property type="protein sequence ID" value="BAQ18340.1"/>
    <property type="molecule type" value="Genomic_DNA"/>
</dbReference>
<name>A0A0A8K604_9HYPH</name>
<evidence type="ECO:0000256" key="2">
    <source>
        <dbReference type="SAM" id="Coils"/>
    </source>
</evidence>
<gene>
    <name evidence="5" type="ORF">GL4_2907</name>
</gene>
<dbReference type="NCBIfam" id="NF010247">
    <property type="entry name" value="PRK13694.1"/>
    <property type="match status" value="1"/>
</dbReference>
<dbReference type="RefSeq" id="WP_082025679.1">
    <property type="nucleotide sequence ID" value="NZ_AP014648.1"/>
</dbReference>
<evidence type="ECO:0000313" key="5">
    <source>
        <dbReference type="EMBL" id="BAQ18340.1"/>
    </source>
</evidence>
<dbReference type="STRING" id="1384459.GL4_2907"/>
<feature type="coiled-coil region" evidence="2">
    <location>
        <begin position="5"/>
        <end position="39"/>
    </location>
</feature>
<dbReference type="Proteomes" id="UP000031643">
    <property type="component" value="Chromosome"/>
</dbReference>
<evidence type="ECO:0000256" key="3">
    <source>
        <dbReference type="SAM" id="MobiDB-lite"/>
    </source>
</evidence>
<dbReference type="HOGENOM" id="CLU_158651_3_0_5"/>
<comment type="similarity">
    <text evidence="1">Belongs to the UPF0335 family.</text>
</comment>
<feature type="region of interest" description="Disordered" evidence="3">
    <location>
        <begin position="88"/>
        <end position="110"/>
    </location>
</feature>
<feature type="domain" description="GapR-like DNA-binding" evidence="4">
    <location>
        <begin position="8"/>
        <end position="79"/>
    </location>
</feature>
<dbReference type="OrthoDB" id="9813793at2"/>